<evidence type="ECO:0000256" key="1">
    <source>
        <dbReference type="ARBA" id="ARBA00009797"/>
    </source>
</evidence>
<evidence type="ECO:0008006" key="4">
    <source>
        <dbReference type="Google" id="ProtNLM"/>
    </source>
</evidence>
<proteinExistence type="inferred from homology"/>
<dbReference type="OrthoDB" id="354769at2759"/>
<organism evidence="2 3">
    <name type="scientific">Diversispora epigaea</name>
    <dbReference type="NCBI Taxonomy" id="1348612"/>
    <lineage>
        <taxon>Eukaryota</taxon>
        <taxon>Fungi</taxon>
        <taxon>Fungi incertae sedis</taxon>
        <taxon>Mucoromycota</taxon>
        <taxon>Glomeromycotina</taxon>
        <taxon>Glomeromycetes</taxon>
        <taxon>Diversisporales</taxon>
        <taxon>Diversisporaceae</taxon>
        <taxon>Diversispora</taxon>
    </lineage>
</organism>
<dbReference type="PANTHER" id="PTHR14464">
    <property type="entry name" value="EXONUCLEASE V"/>
    <property type="match status" value="1"/>
</dbReference>
<dbReference type="GO" id="GO:0036297">
    <property type="term" value="P:interstrand cross-link repair"/>
    <property type="evidence" value="ECO:0007669"/>
    <property type="project" value="TreeGrafter"/>
</dbReference>
<dbReference type="InterPro" id="IPR019190">
    <property type="entry name" value="EXOV"/>
</dbReference>
<comment type="similarity">
    <text evidence="1">Belongs to the EXO5 family.</text>
</comment>
<dbReference type="PANTHER" id="PTHR14464:SF4">
    <property type="entry name" value="EXONUCLEASE V"/>
    <property type="match status" value="1"/>
</dbReference>
<dbReference type="Proteomes" id="UP000266861">
    <property type="component" value="Unassembled WGS sequence"/>
</dbReference>
<dbReference type="Gene3D" id="3.90.320.10">
    <property type="match status" value="1"/>
</dbReference>
<dbReference type="GO" id="GO:0045145">
    <property type="term" value="F:single-stranded DNA 5'-3' DNA exonuclease activity"/>
    <property type="evidence" value="ECO:0007669"/>
    <property type="project" value="InterPro"/>
</dbReference>
<sequence length="383" mass="45451">MSKEISSPYAQFRDLKALYVTDISSLAWCEQQFHYSLHAGGRTETTEMKAGSDIHLKLELEVHDLIKVSIETSEDLWGLKLFNLLFGLEALRTTGETRELPIFGFVSDIFVFGIIDQIKKFSNRRIRKNNDWEWRICDTKTRSKCFRPKKSDVPSSVKYQIMLYKKLFDNLAEGSIEEERIFEVLDLDADKPFSKKFSKYIKIYFSNNKKLNTLRKLMAFIKNYFGFFWKSSNVLEVNYKYQGDGSDLGSLYFEYEEDMLDKHLKRSIIYWKGDREPEGVPIEEAWKCQICEYAENCEWRLKKSSNVLEVNYKYQGDGSDLGSLYFEYEEDMLDKHLKRSIIYWKGDREPEGVPIEEAWKCQICEYAENCEWRLKKVREIEQR</sequence>
<protein>
    <recommendedName>
        <fullName evidence="4">Exonuclease V</fullName>
    </recommendedName>
</protein>
<dbReference type="EMBL" id="PQFF01000440">
    <property type="protein sequence ID" value="RHZ49976.1"/>
    <property type="molecule type" value="Genomic_DNA"/>
</dbReference>
<evidence type="ECO:0000313" key="3">
    <source>
        <dbReference type="Proteomes" id="UP000266861"/>
    </source>
</evidence>
<keyword evidence="3" id="KW-1185">Reference proteome</keyword>
<dbReference type="GO" id="GO:0005634">
    <property type="term" value="C:nucleus"/>
    <property type="evidence" value="ECO:0007669"/>
    <property type="project" value="TreeGrafter"/>
</dbReference>
<reference evidence="2 3" key="1">
    <citation type="submission" date="2018-08" db="EMBL/GenBank/DDBJ databases">
        <title>Genome and evolution of the arbuscular mycorrhizal fungus Diversispora epigaea (formerly Glomus versiforme) and its bacterial endosymbionts.</title>
        <authorList>
            <person name="Sun X."/>
            <person name="Fei Z."/>
            <person name="Harrison M."/>
        </authorList>
    </citation>
    <scope>NUCLEOTIDE SEQUENCE [LARGE SCALE GENOMIC DNA]</scope>
    <source>
        <strain evidence="2 3">IT104</strain>
    </source>
</reference>
<accession>A0A397GKI0</accession>
<evidence type="ECO:0000313" key="2">
    <source>
        <dbReference type="EMBL" id="RHZ49976.1"/>
    </source>
</evidence>
<comment type="caution">
    <text evidence="2">The sequence shown here is derived from an EMBL/GenBank/DDBJ whole genome shotgun (WGS) entry which is preliminary data.</text>
</comment>
<name>A0A397GKI0_9GLOM</name>
<dbReference type="AlphaFoldDB" id="A0A397GKI0"/>
<dbReference type="Pfam" id="PF09810">
    <property type="entry name" value="Exo5"/>
    <property type="match status" value="3"/>
</dbReference>
<gene>
    <name evidence="2" type="ORF">Glove_508g69</name>
</gene>
<dbReference type="InterPro" id="IPR011604">
    <property type="entry name" value="PDDEXK-like_dom_sf"/>
</dbReference>